<feature type="compositionally biased region" description="Polar residues" evidence="1">
    <location>
        <begin position="802"/>
        <end position="811"/>
    </location>
</feature>
<feature type="chain" id="PRO_5045791338" description="DUF1793-domain-containing protein" evidence="3">
    <location>
        <begin position="20"/>
        <end position="863"/>
    </location>
</feature>
<dbReference type="PANTHER" id="PTHR31987:SF1">
    <property type="entry name" value="GLUTAMINASE A"/>
    <property type="match status" value="1"/>
</dbReference>
<name>A0ABR3J9N8_9AGAR</name>
<sequence>MLPYLPLPALLFMTGRAFGLQTLWPPDVPLVVRSPYFNAYMPTSNLWPDKAPGAWPQLPTINRDLGWGGFVRVDGVTYQWLGNGGPGNATSLISTLVTPTRTIFSTQAGPLQMNLTFFSPIEVADISRQSFPFAYLYIDIKSIDGQNHDIQIFSDICGQWVTGNDAAVVQWDTTQTANSLYHRMSLTTAQPLTELNEQTQDGTLYFASSLRTGLSWQTGADRDMRGAFNSSGGLQDTQDTNFRNVGDHFPVLSFALDLGNISSSEDPVVWAVGMVRNPSVQYVDARLQTQNRTSYFWTRFSTIGDAIDDFLQDFPRALQRADAIDQRIRSASSSISDNYSDLVSLVTSRVLGATELTVPVMADGSLDSSDIKIFMKDIGFSQRMNPVESLYAALPAFLFLNASLVGFVLEPLLDYQNHQDLPYALSDLGQSFPIAAPTPQSGARGVEDTASMLIMTLAHAMYSGDGSLISRYYSLLRKWADYLVGHTFGDPQQVTSDIPTPSGRNSTNLAVKGIIGIQSMSLMSQALSEVQDAAKYSASAVEVFREWRTRSFVNGRVLQTFSDPSSGGLIYNLYAHRLLNMSLIDAAVFSSQDSFYQNQLATLGGRVGLPLSTSSSEAIARLDWSFFTAGSTNNPTIRNAIIDLAHKQANNNETRFNFITVFDSNSGANITGIPPGKSSPSQGALFSLLALTLPKQTLSIPPQHHSPSHRPSKGAIAGIIVACLAVLAIVTLGGIIWLRKHRERARTNSLLHAPTPFETIEQPHQDRLVSGVSMVKRSLPSGDNEQEYPSSSNVHIPAAPASTASGSLSTRTWSTAQELLDTRSEGRGRRQTELLRSDLEALRMEMERMRMAVERPPSYGHPD</sequence>
<feature type="domain" description="Glutaminase A central" evidence="4">
    <location>
        <begin position="336"/>
        <end position="689"/>
    </location>
</feature>
<accession>A0ABR3J9N8</accession>
<keyword evidence="2" id="KW-0812">Transmembrane</keyword>
<dbReference type="InterPro" id="IPR052743">
    <property type="entry name" value="Glutaminase_GtaA"/>
</dbReference>
<dbReference type="InterPro" id="IPR033433">
    <property type="entry name" value="GtaA_N"/>
</dbReference>
<keyword evidence="3" id="KW-0732">Signal</keyword>
<gene>
    <name evidence="6" type="ORF">HGRIS_006656</name>
</gene>
<comment type="caution">
    <text evidence="6">The sequence shown here is derived from an EMBL/GenBank/DDBJ whole genome shotgun (WGS) entry which is preliminary data.</text>
</comment>
<evidence type="ECO:0000313" key="6">
    <source>
        <dbReference type="EMBL" id="KAL0952379.1"/>
    </source>
</evidence>
<feature type="region of interest" description="Disordered" evidence="1">
    <location>
        <begin position="777"/>
        <end position="811"/>
    </location>
</feature>
<keyword evidence="2" id="KW-1133">Transmembrane helix</keyword>
<evidence type="ECO:0000313" key="7">
    <source>
        <dbReference type="Proteomes" id="UP001556367"/>
    </source>
</evidence>
<evidence type="ECO:0000259" key="5">
    <source>
        <dbReference type="Pfam" id="PF17168"/>
    </source>
</evidence>
<evidence type="ECO:0000256" key="1">
    <source>
        <dbReference type="SAM" id="MobiDB-lite"/>
    </source>
</evidence>
<feature type="domain" description="Glutaminase A N-terminal" evidence="5">
    <location>
        <begin position="100"/>
        <end position="330"/>
    </location>
</feature>
<dbReference type="Proteomes" id="UP001556367">
    <property type="component" value="Unassembled WGS sequence"/>
</dbReference>
<dbReference type="Pfam" id="PF16335">
    <property type="entry name" value="GtaA_6_Hairpin"/>
    <property type="match status" value="1"/>
</dbReference>
<keyword evidence="2" id="KW-0472">Membrane</keyword>
<dbReference type="Gene3D" id="1.50.10.10">
    <property type="match status" value="1"/>
</dbReference>
<reference evidence="7" key="1">
    <citation type="submission" date="2024-06" db="EMBL/GenBank/DDBJ databases">
        <title>Multi-omics analyses provide insights into the biosynthesis of the anticancer antibiotic pleurotin in Hohenbuehelia grisea.</title>
        <authorList>
            <person name="Weaver J.A."/>
            <person name="Alberti F."/>
        </authorList>
    </citation>
    <scope>NUCLEOTIDE SEQUENCE [LARGE SCALE GENOMIC DNA]</scope>
    <source>
        <strain evidence="7">T-177</strain>
    </source>
</reference>
<evidence type="ECO:0000256" key="3">
    <source>
        <dbReference type="SAM" id="SignalP"/>
    </source>
</evidence>
<keyword evidence="7" id="KW-1185">Reference proteome</keyword>
<feature type="signal peptide" evidence="3">
    <location>
        <begin position="1"/>
        <end position="19"/>
    </location>
</feature>
<evidence type="ECO:0000259" key="4">
    <source>
        <dbReference type="Pfam" id="PF16335"/>
    </source>
</evidence>
<dbReference type="InterPro" id="IPR032514">
    <property type="entry name" value="GtaA_central"/>
</dbReference>
<proteinExistence type="predicted"/>
<dbReference type="InterPro" id="IPR012341">
    <property type="entry name" value="6hp_glycosidase-like_sf"/>
</dbReference>
<dbReference type="PANTHER" id="PTHR31987">
    <property type="entry name" value="GLUTAMINASE A-RELATED"/>
    <property type="match status" value="1"/>
</dbReference>
<feature type="compositionally biased region" description="Polar residues" evidence="1">
    <location>
        <begin position="781"/>
        <end position="794"/>
    </location>
</feature>
<feature type="transmembrane region" description="Helical" evidence="2">
    <location>
        <begin position="715"/>
        <end position="738"/>
    </location>
</feature>
<evidence type="ECO:0008006" key="8">
    <source>
        <dbReference type="Google" id="ProtNLM"/>
    </source>
</evidence>
<organism evidence="6 7">
    <name type="scientific">Hohenbuehelia grisea</name>
    <dbReference type="NCBI Taxonomy" id="104357"/>
    <lineage>
        <taxon>Eukaryota</taxon>
        <taxon>Fungi</taxon>
        <taxon>Dikarya</taxon>
        <taxon>Basidiomycota</taxon>
        <taxon>Agaricomycotina</taxon>
        <taxon>Agaricomycetes</taxon>
        <taxon>Agaricomycetidae</taxon>
        <taxon>Agaricales</taxon>
        <taxon>Pleurotineae</taxon>
        <taxon>Pleurotaceae</taxon>
        <taxon>Hohenbuehelia</taxon>
    </lineage>
</organism>
<dbReference type="Pfam" id="PF17168">
    <property type="entry name" value="DUF5127"/>
    <property type="match status" value="1"/>
</dbReference>
<dbReference type="EMBL" id="JASNQZ010000010">
    <property type="protein sequence ID" value="KAL0952379.1"/>
    <property type="molecule type" value="Genomic_DNA"/>
</dbReference>
<evidence type="ECO:0000256" key="2">
    <source>
        <dbReference type="SAM" id="Phobius"/>
    </source>
</evidence>
<protein>
    <recommendedName>
        <fullName evidence="8">DUF1793-domain-containing protein</fullName>
    </recommendedName>
</protein>